<dbReference type="Gene3D" id="2.50.20.10">
    <property type="entry name" value="Lipoprotein localisation LolA/LolB/LppX"/>
    <property type="match status" value="1"/>
</dbReference>
<keyword evidence="2" id="KW-0449">Lipoprotein</keyword>
<sequence>MMLRILIFFFILKFYSPVYSSTVEDIKSQMQLTNNLSFDFIQTINDRNENGKCIIKYPKKIWCEYDNINKKTIISDGKSLVIKNKNSSNYYIYPLTKTPLVFLLDKEFLISKMNSLEARVIENKYINYTIFENDNKINIFFDKKNLTLVGWQTEDIYQNLVITFISSIKINKKIDDKIFILPVNN</sequence>
<evidence type="ECO:0000313" key="2">
    <source>
        <dbReference type="EMBL" id="NMN67309.1"/>
    </source>
</evidence>
<gene>
    <name evidence="2" type="ORF">VP91_00004510</name>
</gene>
<protein>
    <submittedName>
        <fullName evidence="2">Outer membrane lipoprotein-sorting protein</fullName>
    </submittedName>
</protein>
<dbReference type="SUPFAM" id="SSF89392">
    <property type="entry name" value="Prokaryotic lipoproteins and lipoprotein localization factors"/>
    <property type="match status" value="1"/>
</dbReference>
<dbReference type="PANTHER" id="PTHR35869:SF1">
    <property type="entry name" value="OUTER-MEMBRANE LIPOPROTEIN CARRIER PROTEIN"/>
    <property type="match status" value="1"/>
</dbReference>
<keyword evidence="3" id="KW-1185">Reference proteome</keyword>
<dbReference type="Proteomes" id="UP001166004">
    <property type="component" value="Unassembled WGS sequence"/>
</dbReference>
<dbReference type="EMBL" id="LANA01000001">
    <property type="protein sequence ID" value="NMN67309.1"/>
    <property type="molecule type" value="Genomic_DNA"/>
</dbReference>
<dbReference type="InterPro" id="IPR004564">
    <property type="entry name" value="OM_lipoprot_carrier_LolA-like"/>
</dbReference>
<accession>A0ABX1T1G6</accession>
<dbReference type="RefSeq" id="WP_248289201.1">
    <property type="nucleotide sequence ID" value="NZ_LANA01000001.1"/>
</dbReference>
<reference evidence="2 3" key="1">
    <citation type="submission" date="2019-07" db="EMBL/GenBank/DDBJ databases">
        <title>SAR11 Genome Evolution.</title>
        <authorList>
            <person name="Giovannoni S."/>
        </authorList>
    </citation>
    <scope>NUCLEOTIDE SEQUENCE [LARGE SCALE GENOMIC DNA]</scope>
    <source>
        <strain evidence="2 3">HTCC9565</strain>
    </source>
</reference>
<evidence type="ECO:0000313" key="3">
    <source>
        <dbReference type="Proteomes" id="UP001166004"/>
    </source>
</evidence>
<dbReference type="CDD" id="cd16325">
    <property type="entry name" value="LolA"/>
    <property type="match status" value="1"/>
</dbReference>
<proteinExistence type="predicted"/>
<dbReference type="InterPro" id="IPR029046">
    <property type="entry name" value="LolA/LolB/LppX"/>
</dbReference>
<evidence type="ECO:0000256" key="1">
    <source>
        <dbReference type="ARBA" id="ARBA00022729"/>
    </source>
</evidence>
<name>A0ABX1T1G6_PELUQ</name>
<keyword evidence="1" id="KW-0732">Signal</keyword>
<organism evidence="2 3">
    <name type="scientific">Pelagibacter ubique</name>
    <dbReference type="NCBI Taxonomy" id="198252"/>
    <lineage>
        <taxon>Bacteria</taxon>
        <taxon>Pseudomonadati</taxon>
        <taxon>Pseudomonadota</taxon>
        <taxon>Alphaproteobacteria</taxon>
        <taxon>Candidatus Pelagibacterales</taxon>
        <taxon>Candidatus Pelagibacteraceae</taxon>
        <taxon>Candidatus Pelagibacter</taxon>
    </lineage>
</organism>
<dbReference type="PANTHER" id="PTHR35869">
    <property type="entry name" value="OUTER-MEMBRANE LIPOPROTEIN CARRIER PROTEIN"/>
    <property type="match status" value="1"/>
</dbReference>
<comment type="caution">
    <text evidence="2">The sequence shown here is derived from an EMBL/GenBank/DDBJ whole genome shotgun (WGS) entry which is preliminary data.</text>
</comment>
<dbReference type="Pfam" id="PF03548">
    <property type="entry name" value="LolA"/>
    <property type="match status" value="1"/>
</dbReference>